<dbReference type="EMBL" id="CAJNYD010001169">
    <property type="protein sequence ID" value="CAF3321167.1"/>
    <property type="molecule type" value="Genomic_DNA"/>
</dbReference>
<dbReference type="PANTHER" id="PTHR45749">
    <property type="match status" value="1"/>
</dbReference>
<evidence type="ECO:0000256" key="1">
    <source>
        <dbReference type="SAM" id="Coils"/>
    </source>
</evidence>
<dbReference type="SUPFAM" id="SSF53098">
    <property type="entry name" value="Ribonuclease H-like"/>
    <property type="match status" value="1"/>
</dbReference>
<evidence type="ECO:0000313" key="5">
    <source>
        <dbReference type="Proteomes" id="UP000663833"/>
    </source>
</evidence>
<evidence type="ECO:0000259" key="3">
    <source>
        <dbReference type="Pfam" id="PF14291"/>
    </source>
</evidence>
<proteinExistence type="predicted"/>
<evidence type="ECO:0000313" key="4">
    <source>
        <dbReference type="EMBL" id="CAF3321167.1"/>
    </source>
</evidence>
<dbReference type="Proteomes" id="UP000663833">
    <property type="component" value="Unassembled WGS sequence"/>
</dbReference>
<name>A0A817TMF9_9BILA</name>
<protein>
    <recommendedName>
        <fullName evidence="3">DUF4371 domain-containing protein</fullName>
    </recommendedName>
</protein>
<dbReference type="Pfam" id="PF14291">
    <property type="entry name" value="DUF4371"/>
    <property type="match status" value="1"/>
</dbReference>
<sequence length="489" mass="55606">MSDKRKLLYYFSKKPDNLAQETNNTPQCTTTNSEIMNINEAIVLTEFRDAPSPLSSSTSLTLHDQCEIYENPSTTTAITPTSSTTTTSTSATPTPTVTTPTSTPIPIVTTPTSTPIPIVTTRTSTPTQTVTTSTTTVAQEHDLLNNIFMNDPSKRDPCLGPKYAKDYLLAGPYQPNSKFPTINRRHFCYPRFQLYKWLEFSEMTNRAYCFVCRYAYSEAKFNKHQATISHKYANDLWINAVKNHKNNNDVAKQLNRQHEKQASENRLYLQEIIRTILLLARQGLALRGHREDEESENKGNLLELLELRSFDNDLIKSKLKSLQYTHHSIQNELLCLMHDNILSQIVFQIKSATYFSIMMDESVDISRHEQVSLVIRYADDQFHVYERFIGFQRASSTTGEALFKLLVMWLKQLDLDINNIVGQCFDGASAMRGTYKGVSTRLLQIVPTALYVHCNGHILNLCLVDLSQAVVPVRNNFGITNHTKRTPEI</sequence>
<evidence type="ECO:0000256" key="2">
    <source>
        <dbReference type="SAM" id="MobiDB-lite"/>
    </source>
</evidence>
<dbReference type="PANTHER" id="PTHR45749:SF21">
    <property type="entry name" value="DUF4371 DOMAIN-CONTAINING PROTEIN"/>
    <property type="match status" value="1"/>
</dbReference>
<feature type="domain" description="DUF4371" evidence="3">
    <location>
        <begin position="246"/>
        <end position="437"/>
    </location>
</feature>
<organism evidence="4 5">
    <name type="scientific">Rotaria socialis</name>
    <dbReference type="NCBI Taxonomy" id="392032"/>
    <lineage>
        <taxon>Eukaryota</taxon>
        <taxon>Metazoa</taxon>
        <taxon>Spiralia</taxon>
        <taxon>Gnathifera</taxon>
        <taxon>Rotifera</taxon>
        <taxon>Eurotatoria</taxon>
        <taxon>Bdelloidea</taxon>
        <taxon>Philodinida</taxon>
        <taxon>Philodinidae</taxon>
        <taxon>Rotaria</taxon>
    </lineage>
</organism>
<dbReference type="AlphaFoldDB" id="A0A817TMF9"/>
<comment type="caution">
    <text evidence="4">The sequence shown here is derived from an EMBL/GenBank/DDBJ whole genome shotgun (WGS) entry which is preliminary data.</text>
</comment>
<reference evidence="4" key="1">
    <citation type="submission" date="2021-02" db="EMBL/GenBank/DDBJ databases">
        <authorList>
            <person name="Nowell W R."/>
        </authorList>
    </citation>
    <scope>NUCLEOTIDE SEQUENCE</scope>
</reference>
<feature type="region of interest" description="Disordered" evidence="2">
    <location>
        <begin position="72"/>
        <end position="131"/>
    </location>
</feature>
<keyword evidence="1" id="KW-0175">Coiled coil</keyword>
<dbReference type="InterPro" id="IPR012337">
    <property type="entry name" value="RNaseH-like_sf"/>
</dbReference>
<dbReference type="InterPro" id="IPR025398">
    <property type="entry name" value="DUF4371"/>
</dbReference>
<accession>A0A817TMF9</accession>
<feature type="coiled-coil region" evidence="1">
    <location>
        <begin position="241"/>
        <end position="271"/>
    </location>
</feature>
<gene>
    <name evidence="4" type="ORF">LUA448_LOCUS9960</name>
</gene>